<evidence type="ECO:0000313" key="1">
    <source>
        <dbReference type="EMBL" id="QEI06044.1"/>
    </source>
</evidence>
<accession>A0A5C0AWL6</accession>
<name>A0A5C0AWL6_9BURK</name>
<sequence length="309" mass="33578">MLLANALYRAPLGQRELFAVASARFGWASQKAFSRQNDPQTSWVSQLIDQSLSMAALPAAAAAGYADAVAAASATERPMHAQAYTHYTALSTLARDFPAWSSLWLPSGRIDAWRAAYDGLPADYVWRRRARGTIIAGAKWVGRSLFAVLKFVIGLFDNWISRLMIGIVGLSLIVTAFTGQDPRSAAQRVSDNVMLLAYANAQRSAALPSQAVGTEAGQVPVPLYELPGRINTKYCTATHQVLHEREARVFDDPALIASLGTHAMLCVAQNRWPALSDPIVRCLQDETWAANSQNRPQNNAHCAKAVASK</sequence>
<organism evidence="1 2">
    <name type="scientific">Pigmentiphaga aceris</name>
    <dbReference type="NCBI Taxonomy" id="1940612"/>
    <lineage>
        <taxon>Bacteria</taxon>
        <taxon>Pseudomonadati</taxon>
        <taxon>Pseudomonadota</taxon>
        <taxon>Betaproteobacteria</taxon>
        <taxon>Burkholderiales</taxon>
        <taxon>Alcaligenaceae</taxon>
        <taxon>Pigmentiphaga</taxon>
    </lineage>
</organism>
<evidence type="ECO:0000313" key="2">
    <source>
        <dbReference type="Proteomes" id="UP000325161"/>
    </source>
</evidence>
<protein>
    <submittedName>
        <fullName evidence="1">Uncharacterized protein</fullName>
    </submittedName>
</protein>
<proteinExistence type="predicted"/>
<dbReference type="KEGG" id="pacr:FXN63_09490"/>
<dbReference type="RefSeq" id="WP_148814427.1">
    <property type="nucleotide sequence ID" value="NZ_CP043046.1"/>
</dbReference>
<dbReference type="AlphaFoldDB" id="A0A5C0AWL6"/>
<dbReference type="EMBL" id="CP043046">
    <property type="protein sequence ID" value="QEI06044.1"/>
    <property type="molecule type" value="Genomic_DNA"/>
</dbReference>
<dbReference type="Proteomes" id="UP000325161">
    <property type="component" value="Chromosome"/>
</dbReference>
<reference evidence="1 2" key="1">
    <citation type="submission" date="2019-08" db="EMBL/GenBank/DDBJ databases">
        <title>Amphibian skin-associated Pigmentiphaga: genome sequence and occurrence across geography and hosts.</title>
        <authorList>
            <person name="Bletz M.C."/>
            <person name="Bunk B."/>
            <person name="Sproeer C."/>
            <person name="Biwer P."/>
            <person name="Reiter S."/>
            <person name="Rabemananjara F.C.E."/>
            <person name="Schulz S."/>
            <person name="Overmann J."/>
            <person name="Vences M."/>
        </authorList>
    </citation>
    <scope>NUCLEOTIDE SEQUENCE [LARGE SCALE GENOMIC DNA]</scope>
    <source>
        <strain evidence="1 2">Mada1488</strain>
    </source>
</reference>
<keyword evidence="2" id="KW-1185">Reference proteome</keyword>
<gene>
    <name evidence="1" type="ORF">FXN63_09490</name>
</gene>